<evidence type="ECO:0000256" key="1">
    <source>
        <dbReference type="SAM" id="MobiDB-lite"/>
    </source>
</evidence>
<accession>A0AAQ3WPT6</accession>
<organism evidence="2 3">
    <name type="scientific">Paspalum notatum var. saurae</name>
    <dbReference type="NCBI Taxonomy" id="547442"/>
    <lineage>
        <taxon>Eukaryota</taxon>
        <taxon>Viridiplantae</taxon>
        <taxon>Streptophyta</taxon>
        <taxon>Embryophyta</taxon>
        <taxon>Tracheophyta</taxon>
        <taxon>Spermatophyta</taxon>
        <taxon>Magnoliopsida</taxon>
        <taxon>Liliopsida</taxon>
        <taxon>Poales</taxon>
        <taxon>Poaceae</taxon>
        <taxon>PACMAD clade</taxon>
        <taxon>Panicoideae</taxon>
        <taxon>Andropogonodae</taxon>
        <taxon>Paspaleae</taxon>
        <taxon>Paspalinae</taxon>
        <taxon>Paspalum</taxon>
    </lineage>
</organism>
<gene>
    <name evidence="2" type="ORF">U9M48_018564</name>
</gene>
<name>A0AAQ3WPT6_PASNO</name>
<evidence type="ECO:0000313" key="3">
    <source>
        <dbReference type="Proteomes" id="UP001341281"/>
    </source>
</evidence>
<proteinExistence type="predicted"/>
<evidence type="ECO:0000313" key="2">
    <source>
        <dbReference type="EMBL" id="WVZ69838.1"/>
    </source>
</evidence>
<feature type="region of interest" description="Disordered" evidence="1">
    <location>
        <begin position="519"/>
        <end position="544"/>
    </location>
</feature>
<feature type="compositionally biased region" description="Low complexity" evidence="1">
    <location>
        <begin position="1"/>
        <end position="15"/>
    </location>
</feature>
<feature type="compositionally biased region" description="Low complexity" evidence="1">
    <location>
        <begin position="38"/>
        <end position="60"/>
    </location>
</feature>
<dbReference type="EMBL" id="CP144748">
    <property type="protein sequence ID" value="WVZ69838.1"/>
    <property type="molecule type" value="Genomic_DNA"/>
</dbReference>
<dbReference type="PANTHER" id="PTHR35505">
    <property type="entry name" value="OS01G0600300 PROTEIN"/>
    <property type="match status" value="1"/>
</dbReference>
<feature type="compositionally biased region" description="Polar residues" evidence="1">
    <location>
        <begin position="520"/>
        <end position="534"/>
    </location>
</feature>
<feature type="non-terminal residue" evidence="2">
    <location>
        <position position="544"/>
    </location>
</feature>
<feature type="compositionally biased region" description="Acidic residues" evidence="1">
    <location>
        <begin position="535"/>
        <end position="544"/>
    </location>
</feature>
<keyword evidence="3" id="KW-1185">Reference proteome</keyword>
<dbReference type="Proteomes" id="UP001341281">
    <property type="component" value="Chromosome 04"/>
</dbReference>
<reference evidence="2 3" key="1">
    <citation type="submission" date="2024-02" db="EMBL/GenBank/DDBJ databases">
        <title>High-quality chromosome-scale genome assembly of Pensacola bahiagrass (Paspalum notatum Flugge var. saurae).</title>
        <authorList>
            <person name="Vega J.M."/>
            <person name="Podio M."/>
            <person name="Orjuela J."/>
            <person name="Siena L.A."/>
            <person name="Pessino S.C."/>
            <person name="Combes M.C."/>
            <person name="Mariac C."/>
            <person name="Albertini E."/>
            <person name="Pupilli F."/>
            <person name="Ortiz J.P.A."/>
            <person name="Leblanc O."/>
        </authorList>
    </citation>
    <scope>NUCLEOTIDE SEQUENCE [LARGE SCALE GENOMIC DNA]</scope>
    <source>
        <strain evidence="2">R1</strain>
        <tissue evidence="2">Leaf</tissue>
    </source>
</reference>
<protein>
    <submittedName>
        <fullName evidence="2">Uncharacterized protein</fullName>
    </submittedName>
</protein>
<sequence>GFVTPAADSNQSASPPAAPWPPAPSWWTSPPWAPPSASPASSPSSATPPRASSPPFAAAPAPGAADLTNFHRVFSRVLSGYPDPPLEAVWFFSALTFHDRPDDLRSLLQLLSAFAASSPGAAKPLALLAPVVSELFHSDKTRRETEALVEAVLSYISICCSRTTAASADGARADAGTLLPAFGELVKVWSVRHSRDRCPFQVLFPLAGEEVRRELMKEGCSVEYLAGVVVAEAFLLRLCLKVQNATGVPRSELQKELTIWSVSSIPVFQNKQFFGVLLNMLLNSPLPVYSLLSADDEILVRDVLYDALILVDYSFINNGAAVDQADSSLLTIYLSRLIITLDAVNDARRKGDQGRAMSFINAFSTSSVPSYLIKWATCQAGFGALSKPIANTPQALLKWLVDLEDKGLKVFGDNGSWIKGRIIYDEVKNGYGNRMIHSDADLFFIDKPSGGEVMDTKGSENGEAEAMETTGNAFMAAAQSMKAVTNGIRKRKGCGNEDAAAVKFVKYKVEDSSVKDYFSSAVNGMSSGSEVENPQSDDEMEESD</sequence>
<dbReference type="AlphaFoldDB" id="A0AAQ3WPT6"/>
<feature type="region of interest" description="Disordered" evidence="1">
    <location>
        <begin position="1"/>
        <end position="60"/>
    </location>
</feature>
<dbReference type="PANTHER" id="PTHR35505:SF1">
    <property type="entry name" value="SNF2 DOMAIN PROTEIN"/>
    <property type="match status" value="1"/>
</dbReference>